<feature type="region of interest" description="Disordered" evidence="1">
    <location>
        <begin position="45"/>
        <end position="84"/>
    </location>
</feature>
<evidence type="ECO:0000313" key="3">
    <source>
        <dbReference type="Proteomes" id="UP001172102"/>
    </source>
</evidence>
<evidence type="ECO:0000256" key="1">
    <source>
        <dbReference type="SAM" id="MobiDB-lite"/>
    </source>
</evidence>
<reference evidence="2" key="1">
    <citation type="submission" date="2023-06" db="EMBL/GenBank/DDBJ databases">
        <title>Genome-scale phylogeny and comparative genomics of the fungal order Sordariales.</title>
        <authorList>
            <consortium name="Lawrence Berkeley National Laboratory"/>
            <person name="Hensen N."/>
            <person name="Bonometti L."/>
            <person name="Westerberg I."/>
            <person name="Brannstrom I.O."/>
            <person name="Guillou S."/>
            <person name="Cros-Aarteil S."/>
            <person name="Calhoun S."/>
            <person name="Haridas S."/>
            <person name="Kuo A."/>
            <person name="Mondo S."/>
            <person name="Pangilinan J."/>
            <person name="Riley R."/>
            <person name="Labutti K."/>
            <person name="Andreopoulos B."/>
            <person name="Lipzen A."/>
            <person name="Chen C."/>
            <person name="Yanf M."/>
            <person name="Daum C."/>
            <person name="Ng V."/>
            <person name="Clum A."/>
            <person name="Steindorff A."/>
            <person name="Ohm R."/>
            <person name="Martin F."/>
            <person name="Silar P."/>
            <person name="Natvig D."/>
            <person name="Lalanne C."/>
            <person name="Gautier V."/>
            <person name="Ament-Velasquez S.L."/>
            <person name="Kruys A."/>
            <person name="Hutchinson M.I."/>
            <person name="Powell A.J."/>
            <person name="Barry K."/>
            <person name="Miller A.N."/>
            <person name="Grigoriev I.V."/>
            <person name="Debuchy R."/>
            <person name="Gladieux P."/>
            <person name="Thoren M.H."/>
            <person name="Johannesson H."/>
        </authorList>
    </citation>
    <scope>NUCLEOTIDE SEQUENCE</scope>
    <source>
        <strain evidence="2">SMH4607-1</strain>
    </source>
</reference>
<organism evidence="2 3">
    <name type="scientific">Lasiosphaeris hirsuta</name>
    <dbReference type="NCBI Taxonomy" id="260670"/>
    <lineage>
        <taxon>Eukaryota</taxon>
        <taxon>Fungi</taxon>
        <taxon>Dikarya</taxon>
        <taxon>Ascomycota</taxon>
        <taxon>Pezizomycotina</taxon>
        <taxon>Sordariomycetes</taxon>
        <taxon>Sordariomycetidae</taxon>
        <taxon>Sordariales</taxon>
        <taxon>Lasiosphaeriaceae</taxon>
        <taxon>Lasiosphaeris</taxon>
    </lineage>
</organism>
<proteinExistence type="predicted"/>
<accession>A0AA40AFI3</accession>
<dbReference type="Proteomes" id="UP001172102">
    <property type="component" value="Unassembled WGS sequence"/>
</dbReference>
<name>A0AA40AFI3_9PEZI</name>
<keyword evidence="3" id="KW-1185">Reference proteome</keyword>
<dbReference type="EMBL" id="JAUKUA010000004">
    <property type="protein sequence ID" value="KAK0714863.1"/>
    <property type="molecule type" value="Genomic_DNA"/>
</dbReference>
<gene>
    <name evidence="2" type="ORF">B0H67DRAFT_579298</name>
</gene>
<dbReference type="AlphaFoldDB" id="A0AA40AFI3"/>
<protein>
    <submittedName>
        <fullName evidence="2">Uncharacterized protein</fullName>
    </submittedName>
</protein>
<feature type="compositionally biased region" description="Polar residues" evidence="1">
    <location>
        <begin position="51"/>
        <end position="76"/>
    </location>
</feature>
<comment type="caution">
    <text evidence="2">The sequence shown here is derived from an EMBL/GenBank/DDBJ whole genome shotgun (WGS) entry which is preliminary data.</text>
</comment>
<evidence type="ECO:0000313" key="2">
    <source>
        <dbReference type="EMBL" id="KAK0714863.1"/>
    </source>
</evidence>
<sequence length="105" mass="11852">MLPEAFFFSWISSYSDHSCAGDCGVDLGTIQPWVCSFPQTFDSSGFRHRPSSTPAASPVSNLQSVPINHPSPSIKKSSQKWHHPTHRHLYRYRPHGQIIQQHPLS</sequence>